<reference evidence="3 4" key="1">
    <citation type="submission" date="2018-06" db="EMBL/GenBank/DDBJ databases">
        <title>A transcriptomic atlas of mushroom development highlights an independent origin of complex multicellularity.</title>
        <authorList>
            <consortium name="DOE Joint Genome Institute"/>
            <person name="Krizsan K."/>
            <person name="Almasi E."/>
            <person name="Merenyi Z."/>
            <person name="Sahu N."/>
            <person name="Viragh M."/>
            <person name="Koszo T."/>
            <person name="Mondo S."/>
            <person name="Kiss B."/>
            <person name="Balint B."/>
            <person name="Kues U."/>
            <person name="Barry K."/>
            <person name="Hegedus J.C."/>
            <person name="Henrissat B."/>
            <person name="Johnson J."/>
            <person name="Lipzen A."/>
            <person name="Ohm R."/>
            <person name="Nagy I."/>
            <person name="Pangilinan J."/>
            <person name="Yan J."/>
            <person name="Xiong Y."/>
            <person name="Grigoriev I.V."/>
            <person name="Hibbett D.S."/>
            <person name="Nagy L.G."/>
        </authorList>
    </citation>
    <scope>NUCLEOTIDE SEQUENCE [LARGE SCALE GENOMIC DNA]</scope>
    <source>
        <strain evidence="3 4">SZMC22713</strain>
    </source>
</reference>
<name>A0A4Y7PH95_9AGAM</name>
<dbReference type="PROSITE" id="PS00463">
    <property type="entry name" value="ZN2_CY6_FUNGAL_1"/>
    <property type="match status" value="1"/>
</dbReference>
<evidence type="ECO:0000313" key="4">
    <source>
        <dbReference type="Proteomes" id="UP000294933"/>
    </source>
</evidence>
<dbReference type="InterPro" id="IPR036864">
    <property type="entry name" value="Zn2-C6_fun-type_DNA-bd_sf"/>
</dbReference>
<dbReference type="GO" id="GO:0008270">
    <property type="term" value="F:zinc ion binding"/>
    <property type="evidence" value="ECO:0007669"/>
    <property type="project" value="InterPro"/>
</dbReference>
<feature type="region of interest" description="Disordered" evidence="1">
    <location>
        <begin position="133"/>
        <end position="161"/>
    </location>
</feature>
<dbReference type="GO" id="GO:0000981">
    <property type="term" value="F:DNA-binding transcription factor activity, RNA polymerase II-specific"/>
    <property type="evidence" value="ECO:0007669"/>
    <property type="project" value="InterPro"/>
</dbReference>
<evidence type="ECO:0000259" key="2">
    <source>
        <dbReference type="PROSITE" id="PS50048"/>
    </source>
</evidence>
<protein>
    <recommendedName>
        <fullName evidence="2">Zn(2)-C6 fungal-type domain-containing protein</fullName>
    </recommendedName>
</protein>
<organism evidence="3 4">
    <name type="scientific">Rickenella mellea</name>
    <dbReference type="NCBI Taxonomy" id="50990"/>
    <lineage>
        <taxon>Eukaryota</taxon>
        <taxon>Fungi</taxon>
        <taxon>Dikarya</taxon>
        <taxon>Basidiomycota</taxon>
        <taxon>Agaricomycotina</taxon>
        <taxon>Agaricomycetes</taxon>
        <taxon>Hymenochaetales</taxon>
        <taxon>Rickenellaceae</taxon>
        <taxon>Rickenella</taxon>
    </lineage>
</organism>
<dbReference type="OrthoDB" id="4525710at2759"/>
<dbReference type="PROSITE" id="PS50048">
    <property type="entry name" value="ZN2_CY6_FUNGAL_2"/>
    <property type="match status" value="1"/>
</dbReference>
<dbReference type="Gene3D" id="4.10.240.10">
    <property type="entry name" value="Zn(2)-C6 fungal-type DNA-binding domain"/>
    <property type="match status" value="1"/>
</dbReference>
<gene>
    <name evidence="3" type="ORF">BD410DRAFT_809495</name>
</gene>
<dbReference type="AlphaFoldDB" id="A0A4Y7PH95"/>
<evidence type="ECO:0000256" key="1">
    <source>
        <dbReference type="SAM" id="MobiDB-lite"/>
    </source>
</evidence>
<dbReference type="VEuPathDB" id="FungiDB:BD410DRAFT_809495"/>
<feature type="compositionally biased region" description="Low complexity" evidence="1">
    <location>
        <begin position="149"/>
        <end position="161"/>
    </location>
</feature>
<dbReference type="SUPFAM" id="SSF57701">
    <property type="entry name" value="Zn2/Cys6 DNA-binding domain"/>
    <property type="match status" value="1"/>
</dbReference>
<dbReference type="Pfam" id="PF00172">
    <property type="entry name" value="Zn_clus"/>
    <property type="match status" value="1"/>
</dbReference>
<dbReference type="Proteomes" id="UP000294933">
    <property type="component" value="Unassembled WGS sequence"/>
</dbReference>
<dbReference type="SMART" id="SM00066">
    <property type="entry name" value="GAL4"/>
    <property type="match status" value="1"/>
</dbReference>
<accession>A0A4Y7PH95</accession>
<dbReference type="EMBL" id="ML170311">
    <property type="protein sequence ID" value="TDL14737.1"/>
    <property type="molecule type" value="Genomic_DNA"/>
</dbReference>
<feature type="compositionally biased region" description="Low complexity" evidence="1">
    <location>
        <begin position="133"/>
        <end position="142"/>
    </location>
</feature>
<sequence length="161" mass="16850">MFHSFPLIPPPAPNGSANDRKQLPPNRNPCTNCRKSHLRCNKLPPYDELLCERCAGQGLQCVPVVNAGPIQGGTNTPVYANNIAAGNPQNPPQAPTYNHNALVAPAAHAGVAQQGFGANPVHVYPNAQPFVNQANTQTNDTTNGGGTNAGTTSNYNSGSQN</sequence>
<proteinExistence type="predicted"/>
<keyword evidence="4" id="KW-1185">Reference proteome</keyword>
<dbReference type="InterPro" id="IPR001138">
    <property type="entry name" value="Zn2Cys6_DnaBD"/>
</dbReference>
<feature type="region of interest" description="Disordered" evidence="1">
    <location>
        <begin position="1"/>
        <end position="24"/>
    </location>
</feature>
<evidence type="ECO:0000313" key="3">
    <source>
        <dbReference type="EMBL" id="TDL14737.1"/>
    </source>
</evidence>
<dbReference type="CDD" id="cd00067">
    <property type="entry name" value="GAL4"/>
    <property type="match status" value="1"/>
</dbReference>
<feature type="domain" description="Zn(2)-C6 fungal-type" evidence="2">
    <location>
        <begin position="29"/>
        <end position="62"/>
    </location>
</feature>